<feature type="region of interest" description="Disordered" evidence="1">
    <location>
        <begin position="35"/>
        <end position="66"/>
    </location>
</feature>
<feature type="compositionally biased region" description="Polar residues" evidence="1">
    <location>
        <begin position="38"/>
        <end position="65"/>
    </location>
</feature>
<comment type="caution">
    <text evidence="2">The sequence shown here is derived from an EMBL/GenBank/DDBJ whole genome shotgun (WGS) entry which is preliminary data.</text>
</comment>
<protein>
    <submittedName>
        <fullName evidence="2">Uncharacterized protein</fullName>
    </submittedName>
</protein>
<proteinExistence type="predicted"/>
<name>A0ABS5AN43_9PSEU</name>
<accession>A0ABS5AN43</accession>
<dbReference type="EMBL" id="JAGIOO010000001">
    <property type="protein sequence ID" value="MBP2478004.1"/>
    <property type="molecule type" value="Genomic_DNA"/>
</dbReference>
<reference evidence="2 3" key="1">
    <citation type="submission" date="2021-03" db="EMBL/GenBank/DDBJ databases">
        <title>Sequencing the genomes of 1000 actinobacteria strains.</title>
        <authorList>
            <person name="Klenk H.-P."/>
        </authorList>
    </citation>
    <scope>NUCLEOTIDE SEQUENCE [LARGE SCALE GENOMIC DNA]</scope>
    <source>
        <strain evidence="2 3">DSM 44580</strain>
    </source>
</reference>
<evidence type="ECO:0000256" key="1">
    <source>
        <dbReference type="SAM" id="MobiDB-lite"/>
    </source>
</evidence>
<evidence type="ECO:0000313" key="3">
    <source>
        <dbReference type="Proteomes" id="UP001519363"/>
    </source>
</evidence>
<dbReference type="Proteomes" id="UP001519363">
    <property type="component" value="Unassembled WGS sequence"/>
</dbReference>
<organism evidence="2 3">
    <name type="scientific">Crossiella equi</name>
    <dbReference type="NCBI Taxonomy" id="130796"/>
    <lineage>
        <taxon>Bacteria</taxon>
        <taxon>Bacillati</taxon>
        <taxon>Actinomycetota</taxon>
        <taxon>Actinomycetes</taxon>
        <taxon>Pseudonocardiales</taxon>
        <taxon>Pseudonocardiaceae</taxon>
        <taxon>Crossiella</taxon>
    </lineage>
</organism>
<keyword evidence="3" id="KW-1185">Reference proteome</keyword>
<sequence>MSPNSRLVALLSVVGVVAAIISAATDVFGLLKDAEPPASQQTDPGAQASAAPTSAPVGSTAANSPAQPPTPYAFVLDFGYNGVDLDEEKPKRGPFSGIGVVDFKLTEGKNTFSGYGVSSKRVVEWTEPGLPTRQQCEDKLDAESVHEVRVARDRRICVRTDNDRIGLVTAIGPKGDGWELKAQMWS</sequence>
<dbReference type="RefSeq" id="WP_245372934.1">
    <property type="nucleotide sequence ID" value="NZ_JAGIOO010000001.1"/>
</dbReference>
<evidence type="ECO:0000313" key="2">
    <source>
        <dbReference type="EMBL" id="MBP2478004.1"/>
    </source>
</evidence>
<gene>
    <name evidence="2" type="ORF">JOF53_006876</name>
</gene>